<dbReference type="GO" id="GO:0050348">
    <property type="term" value="F:trehalose O-mycolyltransferase activity"/>
    <property type="evidence" value="ECO:0007669"/>
    <property type="project" value="UniProtKB-EC"/>
</dbReference>
<feature type="chain" id="PRO_5032939400" description="Acyl-CoA:diacylglycerol acyltransferase" evidence="9">
    <location>
        <begin position="31"/>
        <end position="509"/>
    </location>
</feature>
<accession>A0A7U3VLJ5</accession>
<keyword evidence="6" id="KW-0012">Acyltransferase</keyword>
<dbReference type="InterPro" id="IPR050583">
    <property type="entry name" value="Mycobacterial_A85_antigen"/>
</dbReference>
<dbReference type="KEGG" id="arev:RVR_509"/>
<dbReference type="InterPro" id="IPR006311">
    <property type="entry name" value="TAT_signal"/>
</dbReference>
<dbReference type="EMBL" id="AP018365">
    <property type="protein sequence ID" value="BBA95593.1"/>
    <property type="molecule type" value="Genomic_DNA"/>
</dbReference>
<comment type="catalytic activity">
    <reaction evidence="8">
        <text>an acyl-CoA + a 1,2-diacyl-sn-glycerol = a triacyl-sn-glycerol + CoA</text>
        <dbReference type="Rhea" id="RHEA:10868"/>
        <dbReference type="ChEBI" id="CHEBI:17815"/>
        <dbReference type="ChEBI" id="CHEBI:57287"/>
        <dbReference type="ChEBI" id="CHEBI:58342"/>
        <dbReference type="ChEBI" id="CHEBI:64615"/>
        <dbReference type="EC" id="2.3.1.20"/>
    </reaction>
</comment>
<evidence type="ECO:0000256" key="1">
    <source>
        <dbReference type="ARBA" id="ARBA00000697"/>
    </source>
</evidence>
<comment type="catalytic activity">
    <reaction evidence="1">
        <text>2 alpha,alpha'-trehalose 6-mycolate = alpha,alpha'-trehalose 6,6'-bismycolate + alpha,alpha-trehalose</text>
        <dbReference type="Rhea" id="RHEA:23472"/>
        <dbReference type="ChEBI" id="CHEBI:16551"/>
        <dbReference type="ChEBI" id="CHEBI:18195"/>
        <dbReference type="ChEBI" id="CHEBI:18234"/>
        <dbReference type="EC" id="2.3.1.122"/>
    </reaction>
</comment>
<dbReference type="Proteomes" id="UP000595703">
    <property type="component" value="Chromosome"/>
</dbReference>
<name>A0A7U3VLJ5_9ACTN</name>
<reference evidence="10 11" key="4">
    <citation type="journal article" date="2020" name="Sci. Rep.">
        <title>beta-carboline chemical signals induce reveromycin production through a LuxR family regulator in Streptomyces sp. SN-593.</title>
        <authorList>
            <person name="Panthee S."/>
            <person name="Kito N."/>
            <person name="Hayashi T."/>
            <person name="Shimizu T."/>
            <person name="Ishikawa J."/>
            <person name="Hamamoto H."/>
            <person name="Osada H."/>
            <person name="Takahashi S."/>
        </authorList>
    </citation>
    <scope>NUCLEOTIDE SEQUENCE [LARGE SCALE GENOMIC DNA]</scope>
    <source>
        <strain evidence="10 11">SN-593</strain>
    </source>
</reference>
<evidence type="ECO:0000256" key="6">
    <source>
        <dbReference type="ARBA" id="ARBA00023315"/>
    </source>
</evidence>
<dbReference type="RefSeq" id="WP_202232104.1">
    <property type="nucleotide sequence ID" value="NZ_AP018365.1"/>
</dbReference>
<evidence type="ECO:0000256" key="4">
    <source>
        <dbReference type="ARBA" id="ARBA00013244"/>
    </source>
</evidence>
<dbReference type="GO" id="GO:0005975">
    <property type="term" value="P:carbohydrate metabolic process"/>
    <property type="evidence" value="ECO:0007669"/>
    <property type="project" value="UniProtKB-ARBA"/>
</dbReference>
<dbReference type="Gene3D" id="3.40.50.1820">
    <property type="entry name" value="alpha/beta hydrolase"/>
    <property type="match status" value="1"/>
</dbReference>
<dbReference type="Pfam" id="PF00756">
    <property type="entry name" value="Esterase"/>
    <property type="match status" value="1"/>
</dbReference>
<dbReference type="InterPro" id="IPR029058">
    <property type="entry name" value="AB_hydrolase_fold"/>
</dbReference>
<evidence type="ECO:0000256" key="7">
    <source>
        <dbReference type="ARBA" id="ARBA00032572"/>
    </source>
</evidence>
<evidence type="ECO:0000256" key="2">
    <source>
        <dbReference type="ARBA" id="ARBA00005874"/>
    </source>
</evidence>
<protein>
    <recommendedName>
        <fullName evidence="7">Acyl-CoA:diacylglycerol acyltransferase</fullName>
        <ecNumber evidence="3">2.3.1.122</ecNumber>
        <ecNumber evidence="4">2.3.1.20</ecNumber>
    </recommendedName>
</protein>
<evidence type="ECO:0000256" key="8">
    <source>
        <dbReference type="ARBA" id="ARBA00048109"/>
    </source>
</evidence>
<dbReference type="AlphaFoldDB" id="A0A7U3VLJ5"/>
<keyword evidence="11" id="KW-1185">Reference proteome</keyword>
<sequence length="509" mass="53732">MTLRRQRRRWLTAGTAAAAALLVAAPAAQAHTAPGHSGPPAAADLSPQVVHTGKGPTGYSVTFRIYDPTATSERIKGEWSFASAAEIAADPTNSTPSYGYDWKPGDFPLSTPNAGSAANWPVTEMTKNDRTGVWSYTTPLPSGVFNYAFYRDCTAAAPALTGCTATADPANPPWTTAGSAEPSSQVYVPSDPRFKTTDYSWQGPAASRDQGTLTHLTYSSPGHVDPTDQNYLSVYTPPGYNAHRKQAYPTLYLVHGGGGNEMDWSTQGDLKNIMDNLIADGEIQPAVVVMPNNPTDDEMTDDVIPYVQQHLNVQTDAAGRAFAGLSGGATVVQDLLFGETPTFGYYSVWSAPRGLPTAEQAANPQLKQLLGLHIGVAVQDLGGLAQGNTTAEQQLLKSAGVPFTSFNVDGGHNWAYWRQALRDALTRVDFRATTVGVRTHGQSATATVASASGQPATATGTVQFRIDGKAFGRPVALHGGSATVVLPHRTTGTVTAVYSGDRLYNGSAA</sequence>
<evidence type="ECO:0000256" key="5">
    <source>
        <dbReference type="ARBA" id="ARBA00022679"/>
    </source>
</evidence>
<dbReference type="PANTHER" id="PTHR48098">
    <property type="entry name" value="ENTEROCHELIN ESTERASE-RELATED"/>
    <property type="match status" value="1"/>
</dbReference>
<evidence type="ECO:0000313" key="10">
    <source>
        <dbReference type="EMBL" id="BBA95593.1"/>
    </source>
</evidence>
<dbReference type="Gene3D" id="2.60.40.10">
    <property type="entry name" value="Immunoglobulins"/>
    <property type="match status" value="2"/>
</dbReference>
<reference evidence="10 11" key="2">
    <citation type="journal article" date="2011" name="J. Antibiot.">
        <title>Furaquinocins I and J: novel polyketide isoprenoid hybrid compounds from Streptomyces reveromyceticus SN-593.</title>
        <authorList>
            <person name="Panthee S."/>
            <person name="Takahashi S."/>
            <person name="Takagi H."/>
            <person name="Nogawa T."/>
            <person name="Oowada E."/>
            <person name="Uramoto M."/>
            <person name="Osada H."/>
        </authorList>
    </citation>
    <scope>NUCLEOTIDE SEQUENCE [LARGE SCALE GENOMIC DNA]</scope>
    <source>
        <strain evidence="10 11">SN-593</strain>
    </source>
</reference>
<keyword evidence="9" id="KW-0732">Signal</keyword>
<reference evidence="10 11" key="3">
    <citation type="journal article" date="2011" name="Nat. Chem. Biol.">
        <title>Reveromycin A biosynthesis uses RevG and RevJ for stereospecific spiroacetal formation.</title>
        <authorList>
            <person name="Takahashi S."/>
            <person name="Toyoda A."/>
            <person name="Sekiyama Y."/>
            <person name="Takagi H."/>
            <person name="Nogawa T."/>
            <person name="Uramoto M."/>
            <person name="Suzuki R."/>
            <person name="Koshino H."/>
            <person name="Kumano T."/>
            <person name="Panthee S."/>
            <person name="Dairi T."/>
            <person name="Ishikawa J."/>
            <person name="Ikeda H."/>
            <person name="Sakaki Y."/>
            <person name="Osada H."/>
        </authorList>
    </citation>
    <scope>NUCLEOTIDE SEQUENCE [LARGE SCALE GENOMIC DNA]</scope>
    <source>
        <strain evidence="10 11">SN-593</strain>
    </source>
</reference>
<evidence type="ECO:0000313" key="11">
    <source>
        <dbReference type="Proteomes" id="UP000595703"/>
    </source>
</evidence>
<dbReference type="SUPFAM" id="SSF53474">
    <property type="entry name" value="alpha/beta-Hydrolases"/>
    <property type="match status" value="1"/>
</dbReference>
<dbReference type="PROSITE" id="PS51318">
    <property type="entry name" value="TAT"/>
    <property type="match status" value="1"/>
</dbReference>
<gene>
    <name evidence="10" type="ORF">RVR_509</name>
</gene>
<dbReference type="EC" id="2.3.1.122" evidence="3"/>
<evidence type="ECO:0000256" key="3">
    <source>
        <dbReference type="ARBA" id="ARBA00012820"/>
    </source>
</evidence>
<dbReference type="EC" id="2.3.1.20" evidence="4"/>
<organism evidence="10 11">
    <name type="scientific">Actinacidiphila reveromycinica</name>
    <dbReference type="NCBI Taxonomy" id="659352"/>
    <lineage>
        <taxon>Bacteria</taxon>
        <taxon>Bacillati</taxon>
        <taxon>Actinomycetota</taxon>
        <taxon>Actinomycetes</taxon>
        <taxon>Kitasatosporales</taxon>
        <taxon>Streptomycetaceae</taxon>
        <taxon>Actinacidiphila</taxon>
    </lineage>
</organism>
<dbReference type="InterPro" id="IPR000801">
    <property type="entry name" value="Esterase-like"/>
</dbReference>
<feature type="signal peptide" evidence="9">
    <location>
        <begin position="1"/>
        <end position="30"/>
    </location>
</feature>
<evidence type="ECO:0000256" key="9">
    <source>
        <dbReference type="SAM" id="SignalP"/>
    </source>
</evidence>
<reference evidence="10 11" key="1">
    <citation type="journal article" date="2010" name="J. Bacteriol.">
        <title>Biochemical characterization of a novel indole prenyltransferase from Streptomyces sp. SN-593.</title>
        <authorList>
            <person name="Takahashi S."/>
            <person name="Takagi H."/>
            <person name="Toyoda A."/>
            <person name="Uramoto M."/>
            <person name="Nogawa T."/>
            <person name="Ueki M."/>
            <person name="Sakaki Y."/>
            <person name="Osada H."/>
        </authorList>
    </citation>
    <scope>NUCLEOTIDE SEQUENCE [LARGE SCALE GENOMIC DNA]</scope>
    <source>
        <strain evidence="10 11">SN-593</strain>
    </source>
</reference>
<comment type="similarity">
    <text evidence="2">Belongs to the mycobacterial A85 antigen family.</text>
</comment>
<dbReference type="InterPro" id="IPR013783">
    <property type="entry name" value="Ig-like_fold"/>
</dbReference>
<keyword evidence="5" id="KW-0808">Transferase</keyword>
<proteinExistence type="inferred from homology"/>
<dbReference type="PANTHER" id="PTHR48098:SF1">
    <property type="entry name" value="DIACYLGLYCEROL ACYLTRANSFERASE_MYCOLYLTRANSFERASE AG85A"/>
    <property type="match status" value="1"/>
</dbReference>
<dbReference type="GO" id="GO:0004144">
    <property type="term" value="F:diacylglycerol O-acyltransferase activity"/>
    <property type="evidence" value="ECO:0007669"/>
    <property type="project" value="UniProtKB-EC"/>
</dbReference>